<dbReference type="Proteomes" id="UP000013827">
    <property type="component" value="Unassembled WGS sequence"/>
</dbReference>
<dbReference type="GeneID" id="17286958"/>
<reference evidence="1" key="2">
    <citation type="submission" date="2024-10" db="UniProtKB">
        <authorList>
            <consortium name="EnsemblProtists"/>
        </authorList>
    </citation>
    <scope>IDENTIFICATION</scope>
</reference>
<keyword evidence="2" id="KW-1185">Reference proteome</keyword>
<proteinExistence type="predicted"/>
<evidence type="ECO:0000313" key="2">
    <source>
        <dbReference type="Proteomes" id="UP000013827"/>
    </source>
</evidence>
<sequence length="409" mass="44197">MPPRSRRSSAFKAELSRLLSLNASLAGPNAASLHHFHPGTTAWLLGIPAVPQASVAEALTLAKKPKSALPDRPVAYPACRPHERKNCTTFNFEGCVLSNHEGSGCTRLDARERAAPLVLASCGGVPRSGRSSASCARFHSQEAAAMRFSPSADPGLFRRGVHFLYGKLFRAMFEFRAPRHGKALHLQSCEWGSAAQAQGVRVSVHLRHQSTAMLGSEYLPAVLAAVQALVRGRRCTVLLASDRRASYGVYSAALVRIGCETMGNPRPSERRVRTYFAEHGPDDGPTALSDLELLSHGHHLVGHFGAPSHGREGAEPPLAIFYLPTHAPTRDAITAPLPLVTGPDKAWHMSMQRYPVARLIGGRRGGSVEVLAESDVESWRTGAEVERQVRAQGGTIYDPRVDNMSVCGY</sequence>
<reference evidence="2" key="1">
    <citation type="journal article" date="2013" name="Nature">
        <title>Pan genome of the phytoplankton Emiliania underpins its global distribution.</title>
        <authorList>
            <person name="Read B.A."/>
            <person name="Kegel J."/>
            <person name="Klute M.J."/>
            <person name="Kuo A."/>
            <person name="Lefebvre S.C."/>
            <person name="Maumus F."/>
            <person name="Mayer C."/>
            <person name="Miller J."/>
            <person name="Monier A."/>
            <person name="Salamov A."/>
            <person name="Young J."/>
            <person name="Aguilar M."/>
            <person name="Claverie J.M."/>
            <person name="Frickenhaus S."/>
            <person name="Gonzalez K."/>
            <person name="Herman E.K."/>
            <person name="Lin Y.C."/>
            <person name="Napier J."/>
            <person name="Ogata H."/>
            <person name="Sarno A.F."/>
            <person name="Shmutz J."/>
            <person name="Schroeder D."/>
            <person name="de Vargas C."/>
            <person name="Verret F."/>
            <person name="von Dassow P."/>
            <person name="Valentin K."/>
            <person name="Van de Peer Y."/>
            <person name="Wheeler G."/>
            <person name="Dacks J.B."/>
            <person name="Delwiche C.F."/>
            <person name="Dyhrman S.T."/>
            <person name="Glockner G."/>
            <person name="John U."/>
            <person name="Richards T."/>
            <person name="Worden A.Z."/>
            <person name="Zhang X."/>
            <person name="Grigoriev I.V."/>
            <person name="Allen A.E."/>
            <person name="Bidle K."/>
            <person name="Borodovsky M."/>
            <person name="Bowler C."/>
            <person name="Brownlee C."/>
            <person name="Cock J.M."/>
            <person name="Elias M."/>
            <person name="Gladyshev V.N."/>
            <person name="Groth M."/>
            <person name="Guda C."/>
            <person name="Hadaegh A."/>
            <person name="Iglesias-Rodriguez M.D."/>
            <person name="Jenkins J."/>
            <person name="Jones B.M."/>
            <person name="Lawson T."/>
            <person name="Leese F."/>
            <person name="Lindquist E."/>
            <person name="Lobanov A."/>
            <person name="Lomsadze A."/>
            <person name="Malik S.B."/>
            <person name="Marsh M.E."/>
            <person name="Mackinder L."/>
            <person name="Mock T."/>
            <person name="Mueller-Roeber B."/>
            <person name="Pagarete A."/>
            <person name="Parker M."/>
            <person name="Probert I."/>
            <person name="Quesneville H."/>
            <person name="Raines C."/>
            <person name="Rensing S.A."/>
            <person name="Riano-Pachon D.M."/>
            <person name="Richier S."/>
            <person name="Rokitta S."/>
            <person name="Shiraiwa Y."/>
            <person name="Soanes D.M."/>
            <person name="van der Giezen M."/>
            <person name="Wahlund T.M."/>
            <person name="Williams B."/>
            <person name="Wilson W."/>
            <person name="Wolfe G."/>
            <person name="Wurch L.L."/>
        </authorList>
    </citation>
    <scope>NUCLEOTIDE SEQUENCE</scope>
</reference>
<dbReference type="PaxDb" id="2903-EOD41688"/>
<protein>
    <submittedName>
        <fullName evidence="1">Uncharacterized protein</fullName>
    </submittedName>
</protein>
<dbReference type="KEGG" id="ehx:EMIHUDRAFT_194120"/>
<name>A0A0D3L103_EMIH1</name>
<dbReference type="HOGENOM" id="CLU_673421_0_0_1"/>
<organism evidence="1 2">
    <name type="scientific">Emiliania huxleyi (strain CCMP1516)</name>
    <dbReference type="NCBI Taxonomy" id="280463"/>
    <lineage>
        <taxon>Eukaryota</taxon>
        <taxon>Haptista</taxon>
        <taxon>Haptophyta</taxon>
        <taxon>Prymnesiophyceae</taxon>
        <taxon>Isochrysidales</taxon>
        <taxon>Noelaerhabdaceae</taxon>
        <taxon>Emiliania</taxon>
    </lineage>
</organism>
<dbReference type="AlphaFoldDB" id="A0A0D3L103"/>
<dbReference type="EnsemblProtists" id="EOD41688">
    <property type="protein sequence ID" value="EOD41688"/>
    <property type="gene ID" value="EMIHUDRAFT_194120"/>
</dbReference>
<accession>A0A0D3L103</accession>
<dbReference type="RefSeq" id="XP_005794117.1">
    <property type="nucleotide sequence ID" value="XM_005794060.1"/>
</dbReference>
<evidence type="ECO:0000313" key="1">
    <source>
        <dbReference type="EnsemblProtists" id="EOD41688"/>
    </source>
</evidence>